<dbReference type="InterPro" id="IPR030417">
    <property type="entry name" value="MS4A"/>
</dbReference>
<dbReference type="Proteomes" id="UP000250572">
    <property type="component" value="Unassembled WGS sequence"/>
</dbReference>
<feature type="non-terminal residue" evidence="7">
    <location>
        <position position="1"/>
    </location>
</feature>
<evidence type="ECO:0000256" key="4">
    <source>
        <dbReference type="ARBA" id="ARBA00022989"/>
    </source>
</evidence>
<protein>
    <submittedName>
        <fullName evidence="7">Uncharacterized protein</fullName>
    </submittedName>
</protein>
<dbReference type="GO" id="GO:0016020">
    <property type="term" value="C:membrane"/>
    <property type="evidence" value="ECO:0007669"/>
    <property type="project" value="UniProtKB-SubCell"/>
</dbReference>
<comment type="caution">
    <text evidence="7">The sequence shown here is derived from an EMBL/GenBank/DDBJ whole genome shotgun (WGS) entry which is preliminary data.</text>
</comment>
<keyword evidence="5 6" id="KW-0472">Membrane</keyword>
<accession>A0A315VMY7</accession>
<evidence type="ECO:0000256" key="3">
    <source>
        <dbReference type="ARBA" id="ARBA00022692"/>
    </source>
</evidence>
<reference evidence="7 8" key="1">
    <citation type="journal article" date="2018" name="G3 (Bethesda)">
        <title>A High-Quality Reference Genome for the Invasive Mosquitofish Gambusia affinis Using a Chicago Library.</title>
        <authorList>
            <person name="Hoffberg S.L."/>
            <person name="Troendle N.J."/>
            <person name="Glenn T.C."/>
            <person name="Mahmud O."/>
            <person name="Louha S."/>
            <person name="Chalopin D."/>
            <person name="Bennetzen J.L."/>
            <person name="Mauricio R."/>
        </authorList>
    </citation>
    <scope>NUCLEOTIDE SEQUENCE [LARGE SCALE GENOMIC DNA]</scope>
    <source>
        <strain evidence="7">NE01/NJP1002.9</strain>
        <tissue evidence="7">Muscle</tissue>
    </source>
</reference>
<evidence type="ECO:0000256" key="1">
    <source>
        <dbReference type="ARBA" id="ARBA00004141"/>
    </source>
</evidence>
<gene>
    <name evidence="7" type="ORF">CCH79_00015489</name>
</gene>
<evidence type="ECO:0000256" key="6">
    <source>
        <dbReference type="SAM" id="Phobius"/>
    </source>
</evidence>
<name>A0A315VMY7_GAMAF</name>
<feature type="non-terminal residue" evidence="7">
    <location>
        <position position="350"/>
    </location>
</feature>
<comment type="similarity">
    <text evidence="2">Belongs to the MS4A family.</text>
</comment>
<evidence type="ECO:0000256" key="2">
    <source>
        <dbReference type="ARBA" id="ARBA00009565"/>
    </source>
</evidence>
<dbReference type="PANTHER" id="PTHR23320:SF125">
    <property type="entry name" value="TRANSMEMBRANE PROTEIN 176L.1-RELATED"/>
    <property type="match status" value="1"/>
</dbReference>
<dbReference type="STRING" id="33528.ENSGAFP00000032252"/>
<organism evidence="7 8">
    <name type="scientific">Gambusia affinis</name>
    <name type="common">Western mosquitofish</name>
    <name type="synonym">Heterandria affinis</name>
    <dbReference type="NCBI Taxonomy" id="33528"/>
    <lineage>
        <taxon>Eukaryota</taxon>
        <taxon>Metazoa</taxon>
        <taxon>Chordata</taxon>
        <taxon>Craniata</taxon>
        <taxon>Vertebrata</taxon>
        <taxon>Euteleostomi</taxon>
        <taxon>Actinopterygii</taxon>
        <taxon>Neopterygii</taxon>
        <taxon>Teleostei</taxon>
        <taxon>Neoteleostei</taxon>
        <taxon>Acanthomorphata</taxon>
        <taxon>Ovalentaria</taxon>
        <taxon>Atherinomorphae</taxon>
        <taxon>Cyprinodontiformes</taxon>
        <taxon>Poeciliidae</taxon>
        <taxon>Poeciliinae</taxon>
        <taxon>Gambusia</taxon>
    </lineage>
</organism>
<dbReference type="InterPro" id="IPR007237">
    <property type="entry name" value="CD20-like"/>
</dbReference>
<evidence type="ECO:0000313" key="8">
    <source>
        <dbReference type="Proteomes" id="UP000250572"/>
    </source>
</evidence>
<dbReference type="PANTHER" id="PTHR23320">
    <property type="entry name" value="MEMBRANE-SPANNING 4-DOMAINS SUBFAMILY A MS4A -RELATED"/>
    <property type="match status" value="1"/>
</dbReference>
<evidence type="ECO:0000313" key="7">
    <source>
        <dbReference type="EMBL" id="PWA24913.1"/>
    </source>
</evidence>
<feature type="transmembrane region" description="Helical" evidence="6">
    <location>
        <begin position="131"/>
        <end position="150"/>
    </location>
</feature>
<keyword evidence="4 6" id="KW-1133">Transmembrane helix</keyword>
<feature type="transmembrane region" description="Helical" evidence="6">
    <location>
        <begin position="96"/>
        <end position="119"/>
    </location>
</feature>
<comment type="subcellular location">
    <subcellularLocation>
        <location evidence="1">Membrane</location>
        <topology evidence="1">Multi-pass membrane protein</topology>
    </subcellularLocation>
</comment>
<proteinExistence type="inferred from homology"/>
<keyword evidence="3 6" id="KW-0812">Transmembrane</keyword>
<feature type="transmembrane region" description="Helical" evidence="6">
    <location>
        <begin position="236"/>
        <end position="259"/>
    </location>
</feature>
<feature type="transmembrane region" description="Helical" evidence="6">
    <location>
        <begin position="157"/>
        <end position="179"/>
    </location>
</feature>
<sequence length="350" mass="38493">LACVSRHNTVPVFCASGTDCSVPEPEVLFVSLLPDLTGPGRMSVTMSRTDGVTVFTLTSDPDSRWPPLCQILKSLCYSPVCCSASQQLRTVLKTPLSVLAAIHMMIGLLNIGLGAIYHMSYSTPYFFSFRYFPYWMGSLFIVFGIMCILSEKYPSPCLIILNVFVNLVGAVLAITAIVFCSLLEGDIYVWLSCDERRYYDYYSYRRTTQSPPSDAAYFKEKCLESKAMIEMLLRSILGVLLVLAVVELCVAISSAVLGIKALRRTSSKPNKTSDESEYFKPLLEEVTTEPAMSVTVSKADGVTVLTMVSDPNGRLPPLCQVLKALSHSLGGCSEPPHMKRLQRASLLVLG</sequence>
<keyword evidence="8" id="KW-1185">Reference proteome</keyword>
<dbReference type="EMBL" id="NHOQ01001373">
    <property type="protein sequence ID" value="PWA24913.1"/>
    <property type="molecule type" value="Genomic_DNA"/>
</dbReference>
<dbReference type="Pfam" id="PF04103">
    <property type="entry name" value="CD20"/>
    <property type="match status" value="1"/>
</dbReference>
<dbReference type="AlphaFoldDB" id="A0A315VMY7"/>
<evidence type="ECO:0000256" key="5">
    <source>
        <dbReference type="ARBA" id="ARBA00023136"/>
    </source>
</evidence>